<evidence type="ECO:0000256" key="2">
    <source>
        <dbReference type="ARBA" id="ARBA00018143"/>
    </source>
</evidence>
<dbReference type="GO" id="GO:0005524">
    <property type="term" value="F:ATP binding"/>
    <property type="evidence" value="ECO:0007669"/>
    <property type="project" value="UniProtKB-KW"/>
</dbReference>
<sequence length="206" mass="22864">MTRLPLKCKPLDDLLDGGIEINSITEIFGEAGTGKTNLCLQASREFAAGGKKVAYIDSEGVSSERLKQLCSDNDCKSIPSDILFFNPSSFEEQEKMIKNALDIKNLGLLVLDTFNSFYQLSLENDEKFADRSLNRQITELQISAMKNGLYVIIVGQVYSTKDDDVKPFGGRDIECMVKTIIKLEKKGRGKRQATIIKHKSCKSLGA</sequence>
<comment type="function">
    <text evidence="5">Involved in DNA repair and in homologous recombination. May regulate the cleavage reactions of the branch-structured DNA. Has a very weak ATPase activity that is not stimulated by DNA. Binds DNA but does not promote DNA strands exchange.</text>
</comment>
<dbReference type="NCBIfam" id="TIGR02237">
    <property type="entry name" value="recomb_radB"/>
    <property type="match status" value="1"/>
</dbReference>
<dbReference type="Pfam" id="PF08423">
    <property type="entry name" value="Rad51"/>
    <property type="match status" value="1"/>
</dbReference>
<dbReference type="SUPFAM" id="SSF52540">
    <property type="entry name" value="P-loop containing nucleoside triphosphate hydrolases"/>
    <property type="match status" value="1"/>
</dbReference>
<reference evidence="7" key="1">
    <citation type="journal article" date="2014" name="Front. Microbiol.">
        <title>High frequency of phylogenetically diverse reductive dehalogenase-homologous genes in deep subseafloor sedimentary metagenomes.</title>
        <authorList>
            <person name="Kawai M."/>
            <person name="Futagami T."/>
            <person name="Toyoda A."/>
            <person name="Takaki Y."/>
            <person name="Nishi S."/>
            <person name="Hori S."/>
            <person name="Arai W."/>
            <person name="Tsubouchi T."/>
            <person name="Morono Y."/>
            <person name="Uchiyama I."/>
            <person name="Ito T."/>
            <person name="Fujiyama A."/>
            <person name="Inagaki F."/>
            <person name="Takami H."/>
        </authorList>
    </citation>
    <scope>NUCLEOTIDE SEQUENCE</scope>
    <source>
        <strain evidence="7">Expedition CK06-06</strain>
    </source>
</reference>
<name>X0Z6A5_9ZZZZ</name>
<gene>
    <name evidence="7" type="ORF">S01H4_18907</name>
</gene>
<dbReference type="PANTHER" id="PTHR22942">
    <property type="entry name" value="RECA/RAD51/RADA DNA STRAND-PAIRING FAMILY MEMBER"/>
    <property type="match status" value="1"/>
</dbReference>
<organism evidence="7">
    <name type="scientific">marine sediment metagenome</name>
    <dbReference type="NCBI Taxonomy" id="412755"/>
    <lineage>
        <taxon>unclassified sequences</taxon>
        <taxon>metagenomes</taxon>
        <taxon>ecological metagenomes</taxon>
    </lineage>
</organism>
<dbReference type="EMBL" id="BART01008401">
    <property type="protein sequence ID" value="GAG53932.1"/>
    <property type="molecule type" value="Genomic_DNA"/>
</dbReference>
<evidence type="ECO:0000256" key="4">
    <source>
        <dbReference type="ARBA" id="ARBA00022840"/>
    </source>
</evidence>
<evidence type="ECO:0000256" key="3">
    <source>
        <dbReference type="ARBA" id="ARBA00022741"/>
    </source>
</evidence>
<dbReference type="GO" id="GO:0003684">
    <property type="term" value="F:damaged DNA binding"/>
    <property type="evidence" value="ECO:0007669"/>
    <property type="project" value="InterPro"/>
</dbReference>
<dbReference type="PIRSF" id="PIRSF003336">
    <property type="entry name" value="RadB"/>
    <property type="match status" value="1"/>
</dbReference>
<dbReference type="InterPro" id="IPR027417">
    <property type="entry name" value="P-loop_NTPase"/>
</dbReference>
<dbReference type="SMART" id="SM00382">
    <property type="entry name" value="AAA"/>
    <property type="match status" value="1"/>
</dbReference>
<dbReference type="InterPro" id="IPR013632">
    <property type="entry name" value="Rad51_C"/>
</dbReference>
<dbReference type="InterPro" id="IPR003593">
    <property type="entry name" value="AAA+_ATPase"/>
</dbReference>
<dbReference type="PANTHER" id="PTHR22942:SF47">
    <property type="entry name" value="DNA REPAIR AND RECOMBINATION PROTEIN RADB"/>
    <property type="match status" value="1"/>
</dbReference>
<evidence type="ECO:0000256" key="5">
    <source>
        <dbReference type="ARBA" id="ARBA00024641"/>
    </source>
</evidence>
<protein>
    <recommendedName>
        <fullName evidence="2">DNA repair and recombination protein RadB</fullName>
    </recommendedName>
</protein>
<comment type="caution">
    <text evidence="7">The sequence shown here is derived from an EMBL/GenBank/DDBJ whole genome shotgun (WGS) entry which is preliminary data.</text>
</comment>
<dbReference type="GO" id="GO:0140664">
    <property type="term" value="F:ATP-dependent DNA damage sensor activity"/>
    <property type="evidence" value="ECO:0007669"/>
    <property type="project" value="InterPro"/>
</dbReference>
<dbReference type="AlphaFoldDB" id="X0Z6A5"/>
<dbReference type="GO" id="GO:0006310">
    <property type="term" value="P:DNA recombination"/>
    <property type="evidence" value="ECO:0007669"/>
    <property type="project" value="InterPro"/>
</dbReference>
<dbReference type="GO" id="GO:0006281">
    <property type="term" value="P:DNA repair"/>
    <property type="evidence" value="ECO:0007669"/>
    <property type="project" value="InterPro"/>
</dbReference>
<comment type="similarity">
    <text evidence="1">Belongs to the eukaryotic RecA-like protein family. RadB subfamily.</text>
</comment>
<evidence type="ECO:0000313" key="7">
    <source>
        <dbReference type="EMBL" id="GAG53932.1"/>
    </source>
</evidence>
<dbReference type="PROSITE" id="PS50162">
    <property type="entry name" value="RECA_2"/>
    <property type="match status" value="1"/>
</dbReference>
<dbReference type="InterPro" id="IPR020588">
    <property type="entry name" value="RecA_ATP-bd"/>
</dbReference>
<evidence type="ECO:0000256" key="1">
    <source>
        <dbReference type="ARBA" id="ARBA00006876"/>
    </source>
</evidence>
<feature type="domain" description="RecA family profile 1" evidence="6">
    <location>
        <begin position="1"/>
        <end position="157"/>
    </location>
</feature>
<keyword evidence="3" id="KW-0547">Nucleotide-binding</keyword>
<evidence type="ECO:0000259" key="6">
    <source>
        <dbReference type="PROSITE" id="PS50162"/>
    </source>
</evidence>
<dbReference type="Gene3D" id="3.40.50.300">
    <property type="entry name" value="P-loop containing nucleotide triphosphate hydrolases"/>
    <property type="match status" value="1"/>
</dbReference>
<dbReference type="InterPro" id="IPR011939">
    <property type="entry name" value="DNA_repair_and_recomb_RadB"/>
</dbReference>
<proteinExistence type="inferred from homology"/>
<keyword evidence="4" id="KW-0067">ATP-binding</keyword>
<accession>X0Z6A5</accession>